<feature type="transmembrane region" description="Helical" evidence="1">
    <location>
        <begin position="388"/>
        <end position="406"/>
    </location>
</feature>
<dbReference type="OrthoDB" id="9808870at2"/>
<keyword evidence="1" id="KW-1133">Transmembrane helix</keyword>
<keyword evidence="2" id="KW-0732">Signal</keyword>
<dbReference type="STRING" id="394264.SAMN04488040_1006"/>
<evidence type="ECO:0000313" key="4">
    <source>
        <dbReference type="Proteomes" id="UP000199239"/>
    </source>
</evidence>
<evidence type="ECO:0000256" key="2">
    <source>
        <dbReference type="SAM" id="SignalP"/>
    </source>
</evidence>
<sequence>MKNTLYAVILKLAYAVLLSSVATGAARAHEVVPTIADLTVAEGVADLVLRVNLEALMSGIDLDAVADTNDAENAEDYDNLRAMSADQIAARVPELLAGWNAAPLLRADGEAVNLTTVSVTVPEDVNAELPRISQWVLQGQVPLTARGVVVSWPAGSGAMVLRQQAVDEPYTGYLEGGAQSPEIELAGGGQETAWQAFMGYIPVGFDHILPKGLDHILFVLGLFFLSTHLKPLIWQVSAFTAAHTVTLALGALGLVTVPGSIVEPLIAASIVYVAVENIFTSGLNPWRPFVIFGFGLLHGLGFASVLGKFGLPSDQFVPALIGFNIGVEIGQLTVIAIMALCVWQALRVARGEGGAERTKLIYVGLAVVALALCLVPMPGVAAALEAPVPLFLVPLALVFTACFLSVQFRQTEEPYRRFVAIPASVGIAAVGAYWFIERVFL</sequence>
<reference evidence="4" key="1">
    <citation type="submission" date="2016-10" db="EMBL/GenBank/DDBJ databases">
        <authorList>
            <person name="Varghese N."/>
            <person name="Submissions S."/>
        </authorList>
    </citation>
    <scope>NUCLEOTIDE SEQUENCE [LARGE SCALE GENOMIC DNA]</scope>
    <source>
        <strain evidence="4">DSM 23422</strain>
    </source>
</reference>
<name>A0A1I6QWD7_9RHOB</name>
<dbReference type="Pfam" id="PF13795">
    <property type="entry name" value="HupE_UreJ_2"/>
    <property type="match status" value="1"/>
</dbReference>
<feature type="chain" id="PRO_5011636513" evidence="2">
    <location>
        <begin position="29"/>
        <end position="441"/>
    </location>
</feature>
<protein>
    <submittedName>
        <fullName evidence="3">HupE / UreJ protein</fullName>
    </submittedName>
</protein>
<accession>A0A1I6QWD7</accession>
<dbReference type="Proteomes" id="UP000199239">
    <property type="component" value="Unassembled WGS sequence"/>
</dbReference>
<dbReference type="InterPro" id="IPR032809">
    <property type="entry name" value="Put_HupE_UreJ"/>
</dbReference>
<feature type="transmembrane region" description="Helical" evidence="1">
    <location>
        <begin position="329"/>
        <end position="348"/>
    </location>
</feature>
<keyword evidence="1" id="KW-0812">Transmembrane</keyword>
<dbReference type="EMBL" id="FPAJ01000001">
    <property type="protein sequence ID" value="SFS56791.1"/>
    <property type="molecule type" value="Genomic_DNA"/>
</dbReference>
<feature type="transmembrane region" description="Helical" evidence="1">
    <location>
        <begin position="418"/>
        <end position="436"/>
    </location>
</feature>
<evidence type="ECO:0000256" key="1">
    <source>
        <dbReference type="SAM" id="Phobius"/>
    </source>
</evidence>
<keyword evidence="4" id="KW-1185">Reference proteome</keyword>
<proteinExistence type="predicted"/>
<keyword evidence="1" id="KW-0472">Membrane</keyword>
<feature type="signal peptide" evidence="2">
    <location>
        <begin position="1"/>
        <end position="28"/>
    </location>
</feature>
<feature type="transmembrane region" description="Helical" evidence="1">
    <location>
        <begin position="261"/>
        <end position="279"/>
    </location>
</feature>
<dbReference type="RefSeq" id="WP_093915178.1">
    <property type="nucleotide sequence ID" value="NZ_FPAJ01000001.1"/>
</dbReference>
<dbReference type="AlphaFoldDB" id="A0A1I6QWD7"/>
<gene>
    <name evidence="3" type="ORF">SAMN04488040_1006</name>
</gene>
<feature type="transmembrane region" description="Helical" evidence="1">
    <location>
        <begin position="360"/>
        <end position="382"/>
    </location>
</feature>
<feature type="transmembrane region" description="Helical" evidence="1">
    <location>
        <begin position="291"/>
        <end position="309"/>
    </location>
</feature>
<evidence type="ECO:0000313" key="3">
    <source>
        <dbReference type="EMBL" id="SFS56791.1"/>
    </source>
</evidence>
<organism evidence="3 4">
    <name type="scientific">Sulfitobacter marinus</name>
    <dbReference type="NCBI Taxonomy" id="394264"/>
    <lineage>
        <taxon>Bacteria</taxon>
        <taxon>Pseudomonadati</taxon>
        <taxon>Pseudomonadota</taxon>
        <taxon>Alphaproteobacteria</taxon>
        <taxon>Rhodobacterales</taxon>
        <taxon>Roseobacteraceae</taxon>
        <taxon>Sulfitobacter</taxon>
    </lineage>
</organism>